<dbReference type="Proteomes" id="UP000321323">
    <property type="component" value="Chromosome"/>
</dbReference>
<feature type="signal peptide" evidence="1">
    <location>
        <begin position="1"/>
        <end position="21"/>
    </location>
</feature>
<proteinExistence type="predicted"/>
<name>A0ABZ1UGH4_9BURK</name>
<evidence type="ECO:0000313" key="2">
    <source>
        <dbReference type="EMBL" id="WUR11816.1"/>
    </source>
</evidence>
<protein>
    <recommendedName>
        <fullName evidence="4">DUF3829 domain-containing protein</fullName>
    </recommendedName>
</protein>
<dbReference type="PROSITE" id="PS51257">
    <property type="entry name" value="PROKAR_LIPOPROTEIN"/>
    <property type="match status" value="1"/>
</dbReference>
<sequence length="359" mass="38704">MKIRYAVTICSAAMLSGCATAPNFTKALEGPVAAANAAKLVVQQADLDIDKARAMGLVGDYNKSAADLVCKPLESTVGTLRSLSAFGEAVELVKDVAEKPEDDSYASYLQQFRKNKKSIADAAGRNDIDLAMEKSRKEDEAATKAMERCATLYASDVRPANRLDPAYGTPESFKSLGALSSLVKGILAAIESGQRAEAVRKTAVALIPGLKLAQQQLSAAPQPKQPHVAYSFDSVDTEARLMGETRLGATINLRRWFVARQIEHSLAKARQCKGETACLGDPLMRITLDNLASDIHTYRELATIDTVQILSDMKAGIDKAEQAGRSPGNWAQVLDALVNIYDALGGLSSRYHDWQASRQ</sequence>
<gene>
    <name evidence="2" type="ORF">E7V67_019210</name>
</gene>
<evidence type="ECO:0000313" key="3">
    <source>
        <dbReference type="Proteomes" id="UP000321323"/>
    </source>
</evidence>
<accession>A0ABZ1UGH4</accession>
<reference evidence="2 3" key="1">
    <citation type="journal article" date="2019" name="Int. J. Syst. Evol. Microbiol.">
        <title>The Draft Whole-Genome Sequence of the Antibiotic Producer Empedobacter haloabium ATCC 31962 Provides Indications for Its Taxonomic Reclassification.</title>
        <authorList>
            <person name="Miess H."/>
            <person name="Arlt P."/>
            <person name="Apel A.K."/>
            <person name="Weber T."/>
            <person name="Nieselt K."/>
            <person name="Hanssen F."/>
            <person name="Czemmel S."/>
            <person name="Nahnsen S."/>
            <person name="Gross H."/>
        </authorList>
    </citation>
    <scope>NUCLEOTIDE SEQUENCE [LARGE SCALE GENOMIC DNA]</scope>
    <source>
        <strain evidence="2 3">ATCC 31962</strain>
    </source>
</reference>
<keyword evidence="3" id="KW-1185">Reference proteome</keyword>
<dbReference type="EMBL" id="CP136508">
    <property type="protein sequence ID" value="WUR11816.1"/>
    <property type="molecule type" value="Genomic_DNA"/>
</dbReference>
<evidence type="ECO:0000256" key="1">
    <source>
        <dbReference type="SAM" id="SignalP"/>
    </source>
</evidence>
<evidence type="ECO:0008006" key="4">
    <source>
        <dbReference type="Google" id="ProtNLM"/>
    </source>
</evidence>
<feature type="chain" id="PRO_5045899144" description="DUF3829 domain-containing protein" evidence="1">
    <location>
        <begin position="22"/>
        <end position="359"/>
    </location>
</feature>
<organism evidence="2 3">
    <name type="scientific">[Empedobacter] haloabium</name>
    <dbReference type="NCBI Taxonomy" id="592317"/>
    <lineage>
        <taxon>Bacteria</taxon>
        <taxon>Pseudomonadati</taxon>
        <taxon>Pseudomonadota</taxon>
        <taxon>Betaproteobacteria</taxon>
        <taxon>Burkholderiales</taxon>
        <taxon>Oxalobacteraceae</taxon>
        <taxon>Telluria group</taxon>
        <taxon>Telluria group incertae sedis</taxon>
    </lineage>
</organism>
<keyword evidence="1" id="KW-0732">Signal</keyword>